<proteinExistence type="inferred from homology"/>
<sequence length="357" mass="37512">MSVGIIKTNRWFVSTTIFALLIVAILLSVGIALANGQADISIGEVYQILFYKLSNGLYGSIAGLSEANANIVWFVRAPRVLLSIFVGMGLAISGAVMQAVVQNPLADPYILGISSGASLGATFAILVGFGGSALVLQLGLSFGAFVGAGLATILVLVLSSIGGRMTSTKLVLSGTIVSALCSSVSNLIVYLASNAEGMKTVAFWSMGSLASASWNKLTFIVLIVSIVTVFFLSQYRILNTLLLGDEVASTLGVKLTFYRRLYMILAALLTSIIVANSGMIGFVGLIIPHIVRGVSGSDHRLLMPMTALTGALFLIWADVIARATLHGVELPIGIITAIIGAPIFIYIIVKRQYNFGG</sequence>
<keyword evidence="10" id="KW-1185">Reference proteome</keyword>
<dbReference type="EMBL" id="NGKU01000001">
    <property type="protein sequence ID" value="OTN77798.1"/>
    <property type="molecule type" value="Genomic_DNA"/>
</dbReference>
<evidence type="ECO:0008006" key="11">
    <source>
        <dbReference type="Google" id="ProtNLM"/>
    </source>
</evidence>
<feature type="transmembrane region" description="Helical" evidence="8">
    <location>
        <begin position="108"/>
        <end position="129"/>
    </location>
</feature>
<feature type="transmembrane region" description="Helical" evidence="8">
    <location>
        <begin position="261"/>
        <end position="290"/>
    </location>
</feature>
<dbReference type="FunFam" id="1.10.3470.10:FF:000001">
    <property type="entry name" value="Vitamin B12 ABC transporter permease BtuC"/>
    <property type="match status" value="1"/>
</dbReference>
<comment type="subcellular location">
    <subcellularLocation>
        <location evidence="1">Cell membrane</location>
        <topology evidence="1">Multi-pass membrane protein</topology>
    </subcellularLocation>
</comment>
<keyword evidence="7 8" id="KW-0472">Membrane</keyword>
<gene>
    <name evidence="9" type="ORF">A5886_002899</name>
</gene>
<feature type="transmembrane region" description="Helical" evidence="8">
    <location>
        <begin position="12"/>
        <end position="34"/>
    </location>
</feature>
<evidence type="ECO:0000256" key="7">
    <source>
        <dbReference type="ARBA" id="ARBA00023136"/>
    </source>
</evidence>
<dbReference type="CDD" id="cd06550">
    <property type="entry name" value="TM_ABC_iron-siderophores_like"/>
    <property type="match status" value="1"/>
</dbReference>
<feature type="transmembrane region" description="Helical" evidence="8">
    <location>
        <begin position="170"/>
        <end position="192"/>
    </location>
</feature>
<evidence type="ECO:0000313" key="10">
    <source>
        <dbReference type="Proteomes" id="UP000195043"/>
    </source>
</evidence>
<name>A0A242A9T9_9ENTE</name>
<feature type="transmembrane region" description="Helical" evidence="8">
    <location>
        <begin position="328"/>
        <end position="349"/>
    </location>
</feature>
<evidence type="ECO:0000256" key="3">
    <source>
        <dbReference type="ARBA" id="ARBA00022448"/>
    </source>
</evidence>
<dbReference type="Pfam" id="PF01032">
    <property type="entry name" value="FecCD"/>
    <property type="match status" value="1"/>
</dbReference>
<protein>
    <recommendedName>
        <fullName evidence="11">FecD</fullName>
    </recommendedName>
</protein>
<feature type="transmembrane region" description="Helical" evidence="8">
    <location>
        <begin position="212"/>
        <end position="232"/>
    </location>
</feature>
<comment type="similarity">
    <text evidence="2">Belongs to the binding-protein-dependent transport system permease family. FecCD subfamily.</text>
</comment>
<dbReference type="SUPFAM" id="SSF81345">
    <property type="entry name" value="ABC transporter involved in vitamin B12 uptake, BtuC"/>
    <property type="match status" value="1"/>
</dbReference>
<dbReference type="RefSeq" id="WP_086275787.1">
    <property type="nucleotide sequence ID" value="NZ_NGKU01000001.1"/>
</dbReference>
<evidence type="ECO:0000313" key="9">
    <source>
        <dbReference type="EMBL" id="OTN77798.1"/>
    </source>
</evidence>
<keyword evidence="3" id="KW-0813">Transport</keyword>
<dbReference type="PANTHER" id="PTHR30472">
    <property type="entry name" value="FERRIC ENTEROBACTIN TRANSPORT SYSTEM PERMEASE PROTEIN"/>
    <property type="match status" value="1"/>
</dbReference>
<dbReference type="STRING" id="1834191.A5886_002899"/>
<feature type="transmembrane region" description="Helical" evidence="8">
    <location>
        <begin position="80"/>
        <end position="101"/>
    </location>
</feature>
<dbReference type="GO" id="GO:0022857">
    <property type="term" value="F:transmembrane transporter activity"/>
    <property type="evidence" value="ECO:0007669"/>
    <property type="project" value="InterPro"/>
</dbReference>
<dbReference type="PANTHER" id="PTHR30472:SF25">
    <property type="entry name" value="ABC TRANSPORTER PERMEASE PROTEIN MJ0876-RELATED"/>
    <property type="match status" value="1"/>
</dbReference>
<feature type="transmembrane region" description="Helical" evidence="8">
    <location>
        <begin position="302"/>
        <end position="321"/>
    </location>
</feature>
<organism evidence="9 10">
    <name type="scientific">Candidatus Enterococcus testudinis</name>
    <dbReference type="NCBI Taxonomy" id="1834191"/>
    <lineage>
        <taxon>Bacteria</taxon>
        <taxon>Bacillati</taxon>
        <taxon>Bacillota</taxon>
        <taxon>Bacilli</taxon>
        <taxon>Lactobacillales</taxon>
        <taxon>Enterococcaceae</taxon>
        <taxon>Enterococcus</taxon>
    </lineage>
</organism>
<dbReference type="OrthoDB" id="9811721at2"/>
<keyword evidence="6 8" id="KW-1133">Transmembrane helix</keyword>
<evidence type="ECO:0000256" key="6">
    <source>
        <dbReference type="ARBA" id="ARBA00022989"/>
    </source>
</evidence>
<keyword evidence="5 8" id="KW-0812">Transmembrane</keyword>
<evidence type="ECO:0000256" key="8">
    <source>
        <dbReference type="SAM" id="Phobius"/>
    </source>
</evidence>
<evidence type="ECO:0000256" key="4">
    <source>
        <dbReference type="ARBA" id="ARBA00022475"/>
    </source>
</evidence>
<feature type="transmembrane region" description="Helical" evidence="8">
    <location>
        <begin position="135"/>
        <end position="158"/>
    </location>
</feature>
<reference evidence="9 10" key="1">
    <citation type="submission" date="2017-05" db="EMBL/GenBank/DDBJ databases">
        <title>The Genome Sequence of Enterococcus sp. 8G7_MSG3316.</title>
        <authorList>
            <consortium name="The Broad Institute Genomics Platform"/>
            <consortium name="The Broad Institute Genomic Center for Infectious Diseases"/>
            <person name="Earl A."/>
            <person name="Manson A."/>
            <person name="Schwartman J."/>
            <person name="Gilmore M."/>
            <person name="Abouelleil A."/>
            <person name="Cao P."/>
            <person name="Chapman S."/>
            <person name="Cusick C."/>
            <person name="Shea T."/>
            <person name="Young S."/>
            <person name="Neafsey D."/>
            <person name="Nusbaum C."/>
            <person name="Birren B."/>
        </authorList>
    </citation>
    <scope>NUCLEOTIDE SEQUENCE [LARGE SCALE GENOMIC DNA]</scope>
    <source>
        <strain evidence="9 10">8G7_MSG3316</strain>
    </source>
</reference>
<dbReference type="AlphaFoldDB" id="A0A242A9T9"/>
<keyword evidence="4" id="KW-1003">Cell membrane</keyword>
<evidence type="ECO:0000256" key="1">
    <source>
        <dbReference type="ARBA" id="ARBA00004651"/>
    </source>
</evidence>
<dbReference type="Proteomes" id="UP000195043">
    <property type="component" value="Unassembled WGS sequence"/>
</dbReference>
<dbReference type="Gene3D" id="1.10.3470.10">
    <property type="entry name" value="ABC transporter involved in vitamin B12 uptake, BtuC"/>
    <property type="match status" value="1"/>
</dbReference>
<dbReference type="GO" id="GO:0005886">
    <property type="term" value="C:plasma membrane"/>
    <property type="evidence" value="ECO:0007669"/>
    <property type="project" value="UniProtKB-SubCell"/>
</dbReference>
<dbReference type="InterPro" id="IPR000522">
    <property type="entry name" value="ABC_transptr_permease_BtuC"/>
</dbReference>
<dbReference type="InterPro" id="IPR037294">
    <property type="entry name" value="ABC_BtuC-like"/>
</dbReference>
<evidence type="ECO:0000256" key="5">
    <source>
        <dbReference type="ARBA" id="ARBA00022692"/>
    </source>
</evidence>
<dbReference type="GO" id="GO:0033214">
    <property type="term" value="P:siderophore-iron import into cell"/>
    <property type="evidence" value="ECO:0007669"/>
    <property type="project" value="TreeGrafter"/>
</dbReference>
<accession>A0A242A9T9</accession>
<comment type="caution">
    <text evidence="9">The sequence shown here is derived from an EMBL/GenBank/DDBJ whole genome shotgun (WGS) entry which is preliminary data.</text>
</comment>
<evidence type="ECO:0000256" key="2">
    <source>
        <dbReference type="ARBA" id="ARBA00007935"/>
    </source>
</evidence>